<sequence>MQYSACFSSHLQASPAELWQWMTSLSGISSELAPWLSMSAPAGITSLESLKVEPGTRLFRSTLTLFGLIPIDYLDLTLLEIHPHTGFVEQSPMGSMRFWRHERTLEPTAQGCILTDRLVFEPRFAGAIVSPLVRWLFRHRHRQLRRRFTVVAG</sequence>
<comment type="caution">
    <text evidence="1">The sequence shown here is derived from an EMBL/GenBank/DDBJ whole genome shotgun (WGS) entry which is preliminary data.</text>
</comment>
<dbReference type="InterPro" id="IPR023393">
    <property type="entry name" value="START-like_dom_sf"/>
</dbReference>
<reference evidence="1 2" key="1">
    <citation type="submission" date="2018-02" db="EMBL/GenBank/DDBJ databases">
        <title>novel marine gammaproteobacteria from coastal saline agro ecosystem.</title>
        <authorList>
            <person name="Krishnan R."/>
            <person name="Ramesh Kumar N."/>
        </authorList>
    </citation>
    <scope>NUCLEOTIDE SEQUENCE [LARGE SCALE GENOMIC DNA]</scope>
    <source>
        <strain evidence="1 2">228</strain>
    </source>
</reference>
<dbReference type="AlphaFoldDB" id="A0A2S5KMW3"/>
<dbReference type="Gene3D" id="3.30.530.20">
    <property type="match status" value="1"/>
</dbReference>
<dbReference type="SUPFAM" id="SSF55961">
    <property type="entry name" value="Bet v1-like"/>
    <property type="match status" value="1"/>
</dbReference>
<evidence type="ECO:0008006" key="3">
    <source>
        <dbReference type="Google" id="ProtNLM"/>
    </source>
</evidence>
<evidence type="ECO:0000313" key="2">
    <source>
        <dbReference type="Proteomes" id="UP000238196"/>
    </source>
</evidence>
<protein>
    <recommendedName>
        <fullName evidence="3">SRPBCC family protein</fullName>
    </recommendedName>
</protein>
<dbReference type="EMBL" id="PRLP01000057">
    <property type="protein sequence ID" value="PPC76138.1"/>
    <property type="molecule type" value="Genomic_DNA"/>
</dbReference>
<accession>A0A2S5KMW3</accession>
<dbReference type="Proteomes" id="UP000238196">
    <property type="component" value="Unassembled WGS sequence"/>
</dbReference>
<name>A0A2S5KMW3_9PROT</name>
<organism evidence="1 2">
    <name type="scientific">Proteobacteria bacterium 228</name>
    <dbReference type="NCBI Taxonomy" id="2083153"/>
    <lineage>
        <taxon>Bacteria</taxon>
        <taxon>Pseudomonadati</taxon>
        <taxon>Pseudomonadota</taxon>
    </lineage>
</organism>
<proteinExistence type="predicted"/>
<gene>
    <name evidence="1" type="ORF">C4K68_17275</name>
</gene>
<evidence type="ECO:0000313" key="1">
    <source>
        <dbReference type="EMBL" id="PPC76138.1"/>
    </source>
</evidence>
<dbReference type="OrthoDB" id="7063435at2"/>